<keyword evidence="5" id="KW-1185">Reference proteome</keyword>
<dbReference type="GO" id="GO:0043565">
    <property type="term" value="F:sequence-specific DNA binding"/>
    <property type="evidence" value="ECO:0007669"/>
    <property type="project" value="TreeGrafter"/>
</dbReference>
<dbReference type="GO" id="GO:0006357">
    <property type="term" value="P:regulation of transcription by RNA polymerase II"/>
    <property type="evidence" value="ECO:0007669"/>
    <property type="project" value="TreeGrafter"/>
</dbReference>
<dbReference type="EMBL" id="JARAKH010000026">
    <property type="protein sequence ID" value="KAK8390173.1"/>
    <property type="molecule type" value="Genomic_DNA"/>
</dbReference>
<evidence type="ECO:0000313" key="4">
    <source>
        <dbReference type="EMBL" id="KAK8390173.1"/>
    </source>
</evidence>
<evidence type="ECO:0000256" key="2">
    <source>
        <dbReference type="ARBA" id="ARBA00023242"/>
    </source>
</evidence>
<gene>
    <name evidence="4" type="ORF">O3P69_013025</name>
</gene>
<dbReference type="PANTHER" id="PTHR10276:SF3">
    <property type="entry name" value="CORE-BINDING FACTOR SUBUNIT BETA"/>
    <property type="match status" value="1"/>
</dbReference>
<keyword evidence="2" id="KW-0539">Nucleus</keyword>
<evidence type="ECO:0000256" key="1">
    <source>
        <dbReference type="ARBA" id="ARBA00004123"/>
    </source>
</evidence>
<proteinExistence type="inferred from homology"/>
<comment type="caution">
    <text evidence="4">The sequence shown here is derived from an EMBL/GenBank/DDBJ whole genome shotgun (WGS) entry which is preliminary data.</text>
</comment>
<comment type="similarity">
    <text evidence="3">Belongs to the CBF-beta family.</text>
</comment>
<dbReference type="Pfam" id="PF02312">
    <property type="entry name" value="CBF_beta"/>
    <property type="match status" value="1"/>
</dbReference>
<evidence type="ECO:0000313" key="5">
    <source>
        <dbReference type="Proteomes" id="UP001487740"/>
    </source>
</evidence>
<dbReference type="GO" id="GO:0016513">
    <property type="term" value="C:core-binding factor complex"/>
    <property type="evidence" value="ECO:0007669"/>
    <property type="project" value="TreeGrafter"/>
</dbReference>
<sequence>MFKMPRVVPDQKTKFESDELFRRLARETEQVRYTGFRDRPSEERRQKFQSQCRDGCTELAFVNTGLNLYLSFTPAPGGYSPDVDFNKEPGKLLFLSLLGESGARRWGPSGGAGGGLREVKRGVKVGAGRGRGRGGTAFKSILKAGVCLNVRPWL</sequence>
<dbReference type="GO" id="GO:0003713">
    <property type="term" value="F:transcription coactivator activity"/>
    <property type="evidence" value="ECO:0007669"/>
    <property type="project" value="InterPro"/>
</dbReference>
<dbReference type="InterPro" id="IPR003417">
    <property type="entry name" value="CBF_beta"/>
</dbReference>
<comment type="subcellular location">
    <subcellularLocation>
        <location evidence="1">Nucleus</location>
    </subcellularLocation>
</comment>
<reference evidence="4 5" key="1">
    <citation type="submission" date="2023-03" db="EMBL/GenBank/DDBJ databases">
        <title>High-quality genome of Scylla paramamosain provides insights in environmental adaptation.</title>
        <authorList>
            <person name="Zhang L."/>
        </authorList>
    </citation>
    <scope>NUCLEOTIDE SEQUENCE [LARGE SCALE GENOMIC DNA]</scope>
    <source>
        <strain evidence="4">LZ_2023a</strain>
        <tissue evidence="4">Muscle</tissue>
    </source>
</reference>
<dbReference type="Gene3D" id="2.40.250.10">
    <property type="entry name" value="Core binding factor, beta subunit"/>
    <property type="match status" value="1"/>
</dbReference>
<dbReference type="InterPro" id="IPR036552">
    <property type="entry name" value="CBF_bsu_sf"/>
</dbReference>
<dbReference type="SUPFAM" id="SSF50723">
    <property type="entry name" value="Core binding factor beta, CBF"/>
    <property type="match status" value="1"/>
</dbReference>
<name>A0AAW0TSM7_SCYPA</name>
<protein>
    <submittedName>
        <fullName evidence="4">Uncharacterized protein</fullName>
    </submittedName>
</protein>
<organism evidence="4 5">
    <name type="scientific">Scylla paramamosain</name>
    <name type="common">Mud crab</name>
    <dbReference type="NCBI Taxonomy" id="85552"/>
    <lineage>
        <taxon>Eukaryota</taxon>
        <taxon>Metazoa</taxon>
        <taxon>Ecdysozoa</taxon>
        <taxon>Arthropoda</taxon>
        <taxon>Crustacea</taxon>
        <taxon>Multicrustacea</taxon>
        <taxon>Malacostraca</taxon>
        <taxon>Eumalacostraca</taxon>
        <taxon>Eucarida</taxon>
        <taxon>Decapoda</taxon>
        <taxon>Pleocyemata</taxon>
        <taxon>Brachyura</taxon>
        <taxon>Eubrachyura</taxon>
        <taxon>Portunoidea</taxon>
        <taxon>Portunidae</taxon>
        <taxon>Portuninae</taxon>
        <taxon>Scylla</taxon>
    </lineage>
</organism>
<dbReference type="PANTHER" id="PTHR10276">
    <property type="entry name" value="CORE-BINDING FACTOR, BETA SUBUNIT"/>
    <property type="match status" value="1"/>
</dbReference>
<dbReference type="AlphaFoldDB" id="A0AAW0TSM7"/>
<accession>A0AAW0TSM7</accession>
<dbReference type="Proteomes" id="UP001487740">
    <property type="component" value="Unassembled WGS sequence"/>
</dbReference>
<evidence type="ECO:0000256" key="3">
    <source>
        <dbReference type="ARBA" id="ARBA00025734"/>
    </source>
</evidence>